<reference evidence="2" key="1">
    <citation type="submission" date="2023-08" db="EMBL/GenBank/DDBJ databases">
        <title>The draft genome of Tsukamurella strandjordii strain 050030.</title>
        <authorList>
            <person name="Zhao F."/>
            <person name="Feng Y."/>
            <person name="Zong Z."/>
        </authorList>
    </citation>
    <scope>NUCLEOTIDE SEQUENCE</scope>
    <source>
        <strain evidence="2">050030</strain>
    </source>
</reference>
<sequence length="142" mass="15685">MDDAARRLEREINTLGQHLRARPKSMELRLDRSAYLVLLLLDCNGPQTLKEIATAMELEQSTVNRQVNRAIDRGLLESVTAEAGPRLICATPAGDEAFQRDREVKLRGIANILGDLDPEHRESLISSLVALNAALESRSGRG</sequence>
<dbReference type="InterPro" id="IPR036388">
    <property type="entry name" value="WH-like_DNA-bd_sf"/>
</dbReference>
<dbReference type="InterPro" id="IPR036390">
    <property type="entry name" value="WH_DNA-bd_sf"/>
</dbReference>
<dbReference type="Gene3D" id="1.10.10.10">
    <property type="entry name" value="Winged helix-like DNA-binding domain superfamily/Winged helix DNA-binding domain"/>
    <property type="match status" value="1"/>
</dbReference>
<evidence type="ECO:0000313" key="3">
    <source>
        <dbReference type="Proteomes" id="UP001178281"/>
    </source>
</evidence>
<gene>
    <name evidence="2" type="ORF">Q7X28_01285</name>
</gene>
<dbReference type="AlphaFoldDB" id="A0AA90SFG7"/>
<dbReference type="InterPro" id="IPR000835">
    <property type="entry name" value="HTH_MarR-typ"/>
</dbReference>
<keyword evidence="3" id="KW-1185">Reference proteome</keyword>
<evidence type="ECO:0000259" key="1">
    <source>
        <dbReference type="SMART" id="SM00347"/>
    </source>
</evidence>
<dbReference type="EMBL" id="JAUTIX010000001">
    <property type="protein sequence ID" value="MDP0396549.1"/>
    <property type="molecule type" value="Genomic_DNA"/>
</dbReference>
<dbReference type="Pfam" id="PF12802">
    <property type="entry name" value="MarR_2"/>
    <property type="match status" value="1"/>
</dbReference>
<dbReference type="GO" id="GO:0003700">
    <property type="term" value="F:DNA-binding transcription factor activity"/>
    <property type="evidence" value="ECO:0007669"/>
    <property type="project" value="InterPro"/>
</dbReference>
<organism evidence="2 3">
    <name type="scientific">Tsukamurella strandjordii</name>
    <dbReference type="NCBI Taxonomy" id="147577"/>
    <lineage>
        <taxon>Bacteria</taxon>
        <taxon>Bacillati</taxon>
        <taxon>Actinomycetota</taxon>
        <taxon>Actinomycetes</taxon>
        <taxon>Mycobacteriales</taxon>
        <taxon>Tsukamurellaceae</taxon>
        <taxon>Tsukamurella</taxon>
    </lineage>
</organism>
<proteinExistence type="predicted"/>
<protein>
    <submittedName>
        <fullName evidence="2">MarR family transcriptional regulator</fullName>
    </submittedName>
</protein>
<accession>A0AA90SFG7</accession>
<name>A0AA90SFG7_9ACTN</name>
<dbReference type="Proteomes" id="UP001178281">
    <property type="component" value="Unassembled WGS sequence"/>
</dbReference>
<dbReference type="SUPFAM" id="SSF46785">
    <property type="entry name" value="Winged helix' DNA-binding domain"/>
    <property type="match status" value="1"/>
</dbReference>
<dbReference type="RefSeq" id="WP_305110043.1">
    <property type="nucleotide sequence ID" value="NZ_JAUTIX010000001.1"/>
</dbReference>
<evidence type="ECO:0000313" key="2">
    <source>
        <dbReference type="EMBL" id="MDP0396549.1"/>
    </source>
</evidence>
<feature type="domain" description="HTH marR-type" evidence="1">
    <location>
        <begin position="23"/>
        <end position="121"/>
    </location>
</feature>
<comment type="caution">
    <text evidence="2">The sequence shown here is derived from an EMBL/GenBank/DDBJ whole genome shotgun (WGS) entry which is preliminary data.</text>
</comment>
<dbReference type="SMART" id="SM00347">
    <property type="entry name" value="HTH_MARR"/>
    <property type="match status" value="1"/>
</dbReference>